<accession>A0A165HFX4</accession>
<dbReference type="AlphaFoldDB" id="A0A165HFX4"/>
<evidence type="ECO:0000313" key="2">
    <source>
        <dbReference type="EMBL" id="KZT59247.1"/>
    </source>
</evidence>
<sequence>MLSPLSVLALTLALLIRSAAAISWALVFSNGNTWIEQVFTIHVPAAPPSSVTNGPWYFWCGLQPTGGGVVQPVLAFLGPEDNQVNPNPPFAQVYAMNLWALPWNFGQSGAPATQESAGIWADQGAQIAASVSFRGRQWVQSASVISGAAAGQSVSLSTPDSYFQDTSSGNDNTMMTVCESE</sequence>
<feature type="chain" id="PRO_5007858661" evidence="1">
    <location>
        <begin position="22"/>
        <end position="181"/>
    </location>
</feature>
<dbReference type="EMBL" id="KV423942">
    <property type="protein sequence ID" value="KZT59247.1"/>
    <property type="molecule type" value="Genomic_DNA"/>
</dbReference>
<gene>
    <name evidence="2" type="ORF">CALCODRAFT_493794</name>
</gene>
<dbReference type="OrthoDB" id="10288297at2759"/>
<name>A0A165HFX4_9BASI</name>
<dbReference type="InParanoid" id="A0A165HFX4"/>
<evidence type="ECO:0000313" key="3">
    <source>
        <dbReference type="Proteomes" id="UP000076842"/>
    </source>
</evidence>
<keyword evidence="1" id="KW-0732">Signal</keyword>
<feature type="signal peptide" evidence="1">
    <location>
        <begin position="1"/>
        <end position="21"/>
    </location>
</feature>
<protein>
    <submittedName>
        <fullName evidence="2">Uncharacterized protein</fullName>
    </submittedName>
</protein>
<organism evidence="2 3">
    <name type="scientific">Calocera cornea HHB12733</name>
    <dbReference type="NCBI Taxonomy" id="1353952"/>
    <lineage>
        <taxon>Eukaryota</taxon>
        <taxon>Fungi</taxon>
        <taxon>Dikarya</taxon>
        <taxon>Basidiomycota</taxon>
        <taxon>Agaricomycotina</taxon>
        <taxon>Dacrymycetes</taxon>
        <taxon>Dacrymycetales</taxon>
        <taxon>Dacrymycetaceae</taxon>
        <taxon>Calocera</taxon>
    </lineage>
</organism>
<proteinExistence type="predicted"/>
<evidence type="ECO:0000256" key="1">
    <source>
        <dbReference type="SAM" id="SignalP"/>
    </source>
</evidence>
<reference evidence="2 3" key="1">
    <citation type="journal article" date="2016" name="Mol. Biol. Evol.">
        <title>Comparative Genomics of Early-Diverging Mushroom-Forming Fungi Provides Insights into the Origins of Lignocellulose Decay Capabilities.</title>
        <authorList>
            <person name="Nagy L.G."/>
            <person name="Riley R."/>
            <person name="Tritt A."/>
            <person name="Adam C."/>
            <person name="Daum C."/>
            <person name="Floudas D."/>
            <person name="Sun H."/>
            <person name="Yadav J.S."/>
            <person name="Pangilinan J."/>
            <person name="Larsson K.H."/>
            <person name="Matsuura K."/>
            <person name="Barry K."/>
            <person name="Labutti K."/>
            <person name="Kuo R."/>
            <person name="Ohm R.A."/>
            <person name="Bhattacharya S.S."/>
            <person name="Shirouzu T."/>
            <person name="Yoshinaga Y."/>
            <person name="Martin F.M."/>
            <person name="Grigoriev I.V."/>
            <person name="Hibbett D.S."/>
        </authorList>
    </citation>
    <scope>NUCLEOTIDE SEQUENCE [LARGE SCALE GENOMIC DNA]</scope>
    <source>
        <strain evidence="2 3">HHB12733</strain>
    </source>
</reference>
<dbReference type="Proteomes" id="UP000076842">
    <property type="component" value="Unassembled WGS sequence"/>
</dbReference>
<keyword evidence="3" id="KW-1185">Reference proteome</keyword>